<feature type="compositionally biased region" description="Basic and acidic residues" evidence="1">
    <location>
        <begin position="541"/>
        <end position="557"/>
    </location>
</feature>
<evidence type="ECO:0000259" key="2">
    <source>
        <dbReference type="Pfam" id="PF03108"/>
    </source>
</evidence>
<feature type="compositionally biased region" description="Basic and acidic residues" evidence="1">
    <location>
        <begin position="406"/>
        <end position="415"/>
    </location>
</feature>
<dbReference type="InterPro" id="IPR058594">
    <property type="entry name" value="PB1-like_dom_pln"/>
</dbReference>
<feature type="domain" description="PB1-like" evidence="3">
    <location>
        <begin position="107"/>
        <end position="207"/>
    </location>
</feature>
<feature type="domain" description="Transposase MuDR plant" evidence="2">
    <location>
        <begin position="443"/>
        <end position="500"/>
    </location>
</feature>
<dbReference type="EMBL" id="SDMP01000006">
    <property type="protein sequence ID" value="RYR52696.1"/>
    <property type="molecule type" value="Genomic_DNA"/>
</dbReference>
<comment type="caution">
    <text evidence="4">The sequence shown here is derived from an EMBL/GenBank/DDBJ whole genome shotgun (WGS) entry which is preliminary data.</text>
</comment>
<feature type="region of interest" description="Disordered" evidence="1">
    <location>
        <begin position="333"/>
        <end position="415"/>
    </location>
</feature>
<protein>
    <submittedName>
        <fullName evidence="4">Uncharacterized protein</fullName>
    </submittedName>
</protein>
<proteinExistence type="predicted"/>
<evidence type="ECO:0000256" key="1">
    <source>
        <dbReference type="SAM" id="MobiDB-lite"/>
    </source>
</evidence>
<dbReference type="Pfam" id="PF03108">
    <property type="entry name" value="DBD_Tnp_Mut"/>
    <property type="match status" value="1"/>
</dbReference>
<evidence type="ECO:0000313" key="4">
    <source>
        <dbReference type="EMBL" id="RYR52696.1"/>
    </source>
</evidence>
<dbReference type="Proteomes" id="UP000289738">
    <property type="component" value="Chromosome A06"/>
</dbReference>
<evidence type="ECO:0000259" key="3">
    <source>
        <dbReference type="Pfam" id="PF26130"/>
    </source>
</evidence>
<feature type="region of interest" description="Disordered" evidence="1">
    <location>
        <begin position="582"/>
        <end position="604"/>
    </location>
</feature>
<feature type="compositionally biased region" description="Low complexity" evidence="1">
    <location>
        <begin position="295"/>
        <end position="305"/>
    </location>
</feature>
<dbReference type="AlphaFoldDB" id="A0A445CP41"/>
<sequence length="649" mass="73319">MKDENANNCTHSRPKLTLYPLKMRSEHCAGEKRCTLAEIVGRDRLLSQSEKSCEALPSAQGESRDFVIVIPKSEKTVRRQFVTQGSRGGRHRGHYLCCAANRGMATIHITLYINHRGRFEKGPGGRISYTGGEVTEINRVNADTLNDFFISDLLKDIGYTSISNFYWQEPKKELDDGLRDLRVDMDVVRMYEAAVKNGNKINVYTEHPVDQPMLVGENNITPSKRRIKTCAKRVPTPKKSPKRRLVVVEDHDDAEIVGNVEVVKEDQRRGEAYNREEAHEENKQAEVEAQKEDSLNQLPSTQSQPSQPPFEEDPGPQSEANVSEPIVTEQLTQYTPQPCRNPLSQSIPDSGRSSDSNKVDGQPKVNKRRSTRRPPPTGQSFIPNPDPDKPPTFYLPVEEDDFSDENPGHHCYSSEDLHSIASDDDTETPVFSQTNADAPVSQVRLKLGMEFETLNKFRKVVRKLNIHIGRSIFFVHCDSTRSKAICYDEDCPWQIYCAKRTFFASYQCSMRPVPSQEFWEQLDTLPILPPRYRKSIGRPSYKRDKRNDAPPDKSDPHRTKRRIETIVCKYCLQAGHNKRSCKKRKAAMGGGSSAPQVPEGDSDDDMMAEMFWEETLEAADAEAAATEDGNDSATPHHAKVSALCLVRIP</sequence>
<feature type="region of interest" description="Disordered" evidence="1">
    <location>
        <begin position="265"/>
        <end position="321"/>
    </location>
</feature>
<evidence type="ECO:0000313" key="5">
    <source>
        <dbReference type="Proteomes" id="UP000289738"/>
    </source>
</evidence>
<feature type="compositionally biased region" description="Polar residues" evidence="1">
    <location>
        <begin position="333"/>
        <end position="356"/>
    </location>
</feature>
<organism evidence="4 5">
    <name type="scientific">Arachis hypogaea</name>
    <name type="common">Peanut</name>
    <dbReference type="NCBI Taxonomy" id="3818"/>
    <lineage>
        <taxon>Eukaryota</taxon>
        <taxon>Viridiplantae</taxon>
        <taxon>Streptophyta</taxon>
        <taxon>Embryophyta</taxon>
        <taxon>Tracheophyta</taxon>
        <taxon>Spermatophyta</taxon>
        <taxon>Magnoliopsida</taxon>
        <taxon>eudicotyledons</taxon>
        <taxon>Gunneridae</taxon>
        <taxon>Pentapetalae</taxon>
        <taxon>rosids</taxon>
        <taxon>fabids</taxon>
        <taxon>Fabales</taxon>
        <taxon>Fabaceae</taxon>
        <taxon>Papilionoideae</taxon>
        <taxon>50 kb inversion clade</taxon>
        <taxon>dalbergioids sensu lato</taxon>
        <taxon>Dalbergieae</taxon>
        <taxon>Pterocarpus clade</taxon>
        <taxon>Arachis</taxon>
    </lineage>
</organism>
<keyword evidence="5" id="KW-1185">Reference proteome</keyword>
<feature type="region of interest" description="Disordered" evidence="1">
    <location>
        <begin position="530"/>
        <end position="558"/>
    </location>
</feature>
<feature type="region of interest" description="Disordered" evidence="1">
    <location>
        <begin position="224"/>
        <end position="245"/>
    </location>
</feature>
<dbReference type="InterPro" id="IPR004332">
    <property type="entry name" value="Transposase_MuDR"/>
</dbReference>
<name>A0A445CP41_ARAHY</name>
<feature type="compositionally biased region" description="Basic and acidic residues" evidence="1">
    <location>
        <begin position="265"/>
        <end position="294"/>
    </location>
</feature>
<accession>A0A445CP41</accession>
<reference evidence="4 5" key="1">
    <citation type="submission" date="2019-01" db="EMBL/GenBank/DDBJ databases">
        <title>Sequencing of cultivated peanut Arachis hypogaea provides insights into genome evolution and oil improvement.</title>
        <authorList>
            <person name="Chen X."/>
        </authorList>
    </citation>
    <scope>NUCLEOTIDE SEQUENCE [LARGE SCALE GENOMIC DNA]</scope>
    <source>
        <strain evidence="5">cv. Fuhuasheng</strain>
        <tissue evidence="4">Leaves</tissue>
    </source>
</reference>
<dbReference type="Pfam" id="PF26130">
    <property type="entry name" value="PB1-like"/>
    <property type="match status" value="1"/>
</dbReference>
<gene>
    <name evidence="4" type="ORF">Ahy_A06g027588</name>
</gene>